<comment type="caution">
    <text evidence="1">The sequence shown here is derived from an EMBL/GenBank/DDBJ whole genome shotgun (WGS) entry which is preliminary data.</text>
</comment>
<dbReference type="Proteomes" id="UP001152795">
    <property type="component" value="Unassembled WGS sequence"/>
</dbReference>
<sequence length="174" mass="19409">MESCTQAVSQEELGATITSICAQGNGDVTWLSSFTTDQSLLYEDETFLLHNPSCGQINVVDIAQAQDRDRNIKRVKDIIKSQQTPALKERKHETAELIGTRYVKKPFNIDLYLSRHSLKNRVDCGSFMEEKPCILVDESSIHQSLIVQEKMKTSVIGQTAQSGSDLGSMNQQSL</sequence>
<gene>
    <name evidence="1" type="ORF">PACLA_8A006861</name>
</gene>
<dbReference type="AlphaFoldDB" id="A0A7D9D8P9"/>
<name>A0A7D9D8P9_PARCT</name>
<reference evidence="1" key="1">
    <citation type="submission" date="2020-04" db="EMBL/GenBank/DDBJ databases">
        <authorList>
            <person name="Alioto T."/>
            <person name="Alioto T."/>
            <person name="Gomez Garrido J."/>
        </authorList>
    </citation>
    <scope>NUCLEOTIDE SEQUENCE</scope>
    <source>
        <strain evidence="1">A484AB</strain>
    </source>
</reference>
<evidence type="ECO:0000313" key="1">
    <source>
        <dbReference type="EMBL" id="CAB3979537.1"/>
    </source>
</evidence>
<dbReference type="EMBL" id="CACRXK020000207">
    <property type="protein sequence ID" value="CAB3979537.1"/>
    <property type="molecule type" value="Genomic_DNA"/>
</dbReference>
<proteinExistence type="predicted"/>
<accession>A0A7D9D8P9</accession>
<keyword evidence="2" id="KW-1185">Reference proteome</keyword>
<protein>
    <submittedName>
        <fullName evidence="1">Uncharacterized protein</fullName>
    </submittedName>
</protein>
<evidence type="ECO:0000313" key="2">
    <source>
        <dbReference type="Proteomes" id="UP001152795"/>
    </source>
</evidence>
<organism evidence="1 2">
    <name type="scientific">Paramuricea clavata</name>
    <name type="common">Red gorgonian</name>
    <name type="synonym">Violescent sea-whip</name>
    <dbReference type="NCBI Taxonomy" id="317549"/>
    <lineage>
        <taxon>Eukaryota</taxon>
        <taxon>Metazoa</taxon>
        <taxon>Cnidaria</taxon>
        <taxon>Anthozoa</taxon>
        <taxon>Octocorallia</taxon>
        <taxon>Malacalcyonacea</taxon>
        <taxon>Plexauridae</taxon>
        <taxon>Paramuricea</taxon>
    </lineage>
</organism>